<feature type="compositionally biased region" description="Polar residues" evidence="1">
    <location>
        <begin position="85"/>
        <end position="102"/>
    </location>
</feature>
<feature type="region of interest" description="Disordered" evidence="1">
    <location>
        <begin position="68"/>
        <end position="102"/>
    </location>
</feature>
<keyword evidence="3" id="KW-1185">Reference proteome</keyword>
<organism evidence="2 3">
    <name type="scientific">Apiospora arundinis</name>
    <dbReference type="NCBI Taxonomy" id="335852"/>
    <lineage>
        <taxon>Eukaryota</taxon>
        <taxon>Fungi</taxon>
        <taxon>Dikarya</taxon>
        <taxon>Ascomycota</taxon>
        <taxon>Pezizomycotina</taxon>
        <taxon>Sordariomycetes</taxon>
        <taxon>Xylariomycetidae</taxon>
        <taxon>Amphisphaeriales</taxon>
        <taxon>Apiosporaceae</taxon>
        <taxon>Apiospora</taxon>
    </lineage>
</organism>
<comment type="caution">
    <text evidence="2">The sequence shown here is derived from an EMBL/GenBank/DDBJ whole genome shotgun (WGS) entry which is preliminary data.</text>
</comment>
<protein>
    <submittedName>
        <fullName evidence="2">Uncharacterized protein</fullName>
    </submittedName>
</protein>
<evidence type="ECO:0000256" key="1">
    <source>
        <dbReference type="SAM" id="MobiDB-lite"/>
    </source>
</evidence>
<name>A0ABR2IVF1_9PEZI</name>
<dbReference type="EMBL" id="JAPCWZ010000004">
    <property type="protein sequence ID" value="KAK8868599.1"/>
    <property type="molecule type" value="Genomic_DNA"/>
</dbReference>
<gene>
    <name evidence="2" type="ORF">PGQ11_007177</name>
</gene>
<evidence type="ECO:0000313" key="3">
    <source>
        <dbReference type="Proteomes" id="UP001390339"/>
    </source>
</evidence>
<proteinExistence type="predicted"/>
<dbReference type="Proteomes" id="UP001390339">
    <property type="component" value="Unassembled WGS sequence"/>
</dbReference>
<sequence length="102" mass="11107">MSRILFVRGNGSFLGPRSPGWVYQMDLGPGLAAGAPWGRLTSRNIALSLLSTLSRLRNGYRNALIASDGNIETQKSPGPVRSLRDSYSTESTPRLTSEKINQ</sequence>
<evidence type="ECO:0000313" key="2">
    <source>
        <dbReference type="EMBL" id="KAK8868599.1"/>
    </source>
</evidence>
<reference evidence="2 3" key="1">
    <citation type="journal article" date="2024" name="IMA Fungus">
        <title>Apiospora arundinis, a panoply of carbohydrate-active enzymes and secondary metabolites.</title>
        <authorList>
            <person name="Sorensen T."/>
            <person name="Petersen C."/>
            <person name="Muurmann A.T."/>
            <person name="Christiansen J.V."/>
            <person name="Brundto M.L."/>
            <person name="Overgaard C.K."/>
            <person name="Boysen A.T."/>
            <person name="Wollenberg R.D."/>
            <person name="Larsen T.O."/>
            <person name="Sorensen J.L."/>
            <person name="Nielsen K.L."/>
            <person name="Sondergaard T.E."/>
        </authorList>
    </citation>
    <scope>NUCLEOTIDE SEQUENCE [LARGE SCALE GENOMIC DNA]</scope>
    <source>
        <strain evidence="2 3">AAU 773</strain>
    </source>
</reference>
<accession>A0ABR2IVF1</accession>